<keyword evidence="6" id="KW-0408">Iron</keyword>
<evidence type="ECO:0000313" key="11">
    <source>
        <dbReference type="Proteomes" id="UP001305779"/>
    </source>
</evidence>
<comment type="cofactor">
    <cofactor evidence="1">
        <name>heme b</name>
        <dbReference type="ChEBI" id="CHEBI:60344"/>
    </cofactor>
</comment>
<evidence type="ECO:0000313" key="10">
    <source>
        <dbReference type="EMBL" id="KAK4495439.1"/>
    </source>
</evidence>
<comment type="similarity">
    <text evidence="7">Belongs to the chloroperoxidase family.</text>
</comment>
<evidence type="ECO:0000256" key="5">
    <source>
        <dbReference type="ARBA" id="ARBA00023002"/>
    </source>
</evidence>
<name>A0ABR0E1Z6_ZASCE</name>
<feature type="domain" description="Heme haloperoxidase family profile" evidence="9">
    <location>
        <begin position="33"/>
        <end position="263"/>
    </location>
</feature>
<evidence type="ECO:0000256" key="2">
    <source>
        <dbReference type="ARBA" id="ARBA00022559"/>
    </source>
</evidence>
<evidence type="ECO:0000259" key="9">
    <source>
        <dbReference type="PROSITE" id="PS51405"/>
    </source>
</evidence>
<keyword evidence="8" id="KW-0732">Signal</keyword>
<evidence type="ECO:0000256" key="1">
    <source>
        <dbReference type="ARBA" id="ARBA00001970"/>
    </source>
</evidence>
<keyword evidence="5" id="KW-0560">Oxidoreductase</keyword>
<keyword evidence="3" id="KW-0349">Heme</keyword>
<dbReference type="Gene3D" id="1.10.489.10">
    <property type="entry name" value="Chloroperoxidase-like"/>
    <property type="match status" value="1"/>
</dbReference>
<proteinExistence type="inferred from homology"/>
<dbReference type="InterPro" id="IPR000028">
    <property type="entry name" value="Chloroperoxidase"/>
</dbReference>
<feature type="chain" id="PRO_5046852298" description="Heme haloperoxidase family profile domain-containing protein" evidence="8">
    <location>
        <begin position="18"/>
        <end position="390"/>
    </location>
</feature>
<reference evidence="10 11" key="1">
    <citation type="journal article" date="2023" name="G3 (Bethesda)">
        <title>A chromosome-level genome assembly of Zasmidium syzygii isolated from banana leaves.</title>
        <authorList>
            <person name="van Westerhoven A.C."/>
            <person name="Mehrabi R."/>
            <person name="Talebi R."/>
            <person name="Steentjes M.B.F."/>
            <person name="Corcolon B."/>
            <person name="Chong P.A."/>
            <person name="Kema G.H.J."/>
            <person name="Seidl M.F."/>
        </authorList>
    </citation>
    <scope>NUCLEOTIDE SEQUENCE [LARGE SCALE GENOMIC DNA]</scope>
    <source>
        <strain evidence="10 11">P124</strain>
    </source>
</reference>
<sequence>MFDKALVAAVLLNGAAAFPHIAELVAKQKLEEPNHGYLPRSGVVDADDINTGLWEAFGLDKTATIFLQTATSFFNGDPLSGRWSIGYHSDKTQSLGPLGDLLGNETGICAYGHLRSEGDASITRGDWLAPDMNSNCASYPQFMQELLDLAKARTGGNITPQVMAEHQYNRKQHSVATNPNYFSPPYAGIAFTFGAHMFAFELLANHSAEEPRGFLTPQVFMEFFSYTQDDAGNLQYTYGHERIPDNWYRRANDDPWTLTDIVISTAQQCASYPDNCKVGGNTGEVNSFDGFDLGDISGGFINAAEDLQDPQRMGCFIAQAIRADTPSFLDNVFSGAALTQVLGLVGTKLEPALALLGDCPNLPAGKSVFGMSSKYPGAQMQGSGSRNPYK</sequence>
<evidence type="ECO:0000256" key="7">
    <source>
        <dbReference type="ARBA" id="ARBA00025795"/>
    </source>
</evidence>
<keyword evidence="11" id="KW-1185">Reference proteome</keyword>
<protein>
    <recommendedName>
        <fullName evidence="9">Heme haloperoxidase family profile domain-containing protein</fullName>
    </recommendedName>
</protein>
<gene>
    <name evidence="10" type="ORF">PRZ48_013770</name>
</gene>
<evidence type="ECO:0000256" key="8">
    <source>
        <dbReference type="SAM" id="SignalP"/>
    </source>
</evidence>
<dbReference type="PANTHER" id="PTHR33577:SF1">
    <property type="entry name" value="HEME HALOPEROXIDASE FAMILY PROFILE DOMAIN-CONTAINING PROTEIN"/>
    <property type="match status" value="1"/>
</dbReference>
<dbReference type="PANTHER" id="PTHR33577">
    <property type="entry name" value="STERIGMATOCYSTIN BIOSYNTHESIS PEROXIDASE STCC-RELATED"/>
    <property type="match status" value="1"/>
</dbReference>
<evidence type="ECO:0000256" key="3">
    <source>
        <dbReference type="ARBA" id="ARBA00022617"/>
    </source>
</evidence>
<keyword evidence="2" id="KW-0575">Peroxidase</keyword>
<dbReference type="EMBL" id="JAXOVC010000012">
    <property type="protein sequence ID" value="KAK4495439.1"/>
    <property type="molecule type" value="Genomic_DNA"/>
</dbReference>
<feature type="signal peptide" evidence="8">
    <location>
        <begin position="1"/>
        <end position="17"/>
    </location>
</feature>
<organism evidence="10 11">
    <name type="scientific">Zasmidium cellare</name>
    <name type="common">Wine cellar mold</name>
    <name type="synonym">Racodium cellare</name>
    <dbReference type="NCBI Taxonomy" id="395010"/>
    <lineage>
        <taxon>Eukaryota</taxon>
        <taxon>Fungi</taxon>
        <taxon>Dikarya</taxon>
        <taxon>Ascomycota</taxon>
        <taxon>Pezizomycotina</taxon>
        <taxon>Dothideomycetes</taxon>
        <taxon>Dothideomycetidae</taxon>
        <taxon>Mycosphaerellales</taxon>
        <taxon>Mycosphaerellaceae</taxon>
        <taxon>Zasmidium</taxon>
    </lineage>
</organism>
<dbReference type="PROSITE" id="PS51405">
    <property type="entry name" value="HEME_HALOPEROXIDASE"/>
    <property type="match status" value="1"/>
</dbReference>
<evidence type="ECO:0000256" key="6">
    <source>
        <dbReference type="ARBA" id="ARBA00023004"/>
    </source>
</evidence>
<evidence type="ECO:0000256" key="4">
    <source>
        <dbReference type="ARBA" id="ARBA00022723"/>
    </source>
</evidence>
<dbReference type="InterPro" id="IPR036851">
    <property type="entry name" value="Chloroperoxidase-like_sf"/>
</dbReference>
<keyword evidence="4" id="KW-0479">Metal-binding</keyword>
<accession>A0ABR0E1Z6</accession>
<dbReference type="Pfam" id="PF01328">
    <property type="entry name" value="Peroxidase_2"/>
    <property type="match status" value="1"/>
</dbReference>
<comment type="caution">
    <text evidence="10">The sequence shown here is derived from an EMBL/GenBank/DDBJ whole genome shotgun (WGS) entry which is preliminary data.</text>
</comment>
<dbReference type="SUPFAM" id="SSF47571">
    <property type="entry name" value="Cloroperoxidase"/>
    <property type="match status" value="1"/>
</dbReference>
<dbReference type="Proteomes" id="UP001305779">
    <property type="component" value="Unassembled WGS sequence"/>
</dbReference>